<evidence type="ECO:0000313" key="4">
    <source>
        <dbReference type="EMBL" id="KAE9300189.1"/>
    </source>
</evidence>
<sequence>MRARTAARYEVEMKEHQEPAPARRKRSVPDDFFAETDTKRAATEPFEAAVETSDSSPFAEEKKPRKRPNYLQHDDRRVIIERVSRGEPQAALAREFGVTRAAVCQMYKKREKILARGGGSQALEPRGATAAPQPAAGRKLDVKRTPVAGRDSDPFSTMHRQSSTVKALVATLRDSRTNPAAFRRAAARLTLYGGRTGRFVLLHDLTPDMSSILIEAAISSYDMPETDIAGRAASHVEFCAITLGDESASFLTAFGQVDPDAPTGQIHVKATRDNDTTSWKLHYLDVPDNITHVEVLLFSTFGNGGAESKAIEALLRIGVAESRISLVMVGCSSHGYAELSSRHPKVALIPATIDDEWSLAEWLRPHAPSRVVPISFA</sequence>
<evidence type="ECO:0000313" key="6">
    <source>
        <dbReference type="Proteomes" id="UP000434957"/>
    </source>
</evidence>
<dbReference type="InterPro" id="IPR029057">
    <property type="entry name" value="PRTase-like"/>
</dbReference>
<dbReference type="Gene3D" id="1.10.10.60">
    <property type="entry name" value="Homeodomain-like"/>
    <property type="match status" value="1"/>
</dbReference>
<dbReference type="AlphaFoldDB" id="A0A6A4D0Q3"/>
<organism evidence="4 6">
    <name type="scientific">Phytophthora rubi</name>
    <dbReference type="NCBI Taxonomy" id="129364"/>
    <lineage>
        <taxon>Eukaryota</taxon>
        <taxon>Sar</taxon>
        <taxon>Stramenopiles</taxon>
        <taxon>Oomycota</taxon>
        <taxon>Peronosporomycetes</taxon>
        <taxon>Peronosporales</taxon>
        <taxon>Peronosporaceae</taxon>
        <taxon>Phytophthora</taxon>
    </lineage>
</organism>
<dbReference type="InterPro" id="IPR000836">
    <property type="entry name" value="PRTase_dom"/>
</dbReference>
<feature type="domain" description="Phosphoribosyltransferase" evidence="2">
    <location>
        <begin position="250"/>
        <end position="357"/>
    </location>
</feature>
<dbReference type="Pfam" id="PF14681">
    <property type="entry name" value="UPRTase"/>
    <property type="match status" value="1"/>
</dbReference>
<dbReference type="Proteomes" id="UP000429607">
    <property type="component" value="Unassembled WGS sequence"/>
</dbReference>
<dbReference type="EMBL" id="QXFV01002730">
    <property type="protein sequence ID" value="KAE8984060.1"/>
    <property type="molecule type" value="Genomic_DNA"/>
</dbReference>
<dbReference type="Proteomes" id="UP000434957">
    <property type="component" value="Unassembled WGS sequence"/>
</dbReference>
<accession>A0A6A4D0Q3</accession>
<reference evidence="4 6" key="1">
    <citation type="submission" date="2018-08" db="EMBL/GenBank/DDBJ databases">
        <title>Genomic investigation of the strawberry pathogen Phytophthora fragariae indicates pathogenicity is determined by transcriptional variation in three key races.</title>
        <authorList>
            <person name="Adams T.M."/>
            <person name="Armitage A.D."/>
            <person name="Sobczyk M.K."/>
            <person name="Bates H.J."/>
            <person name="Dunwell J.M."/>
            <person name="Nellist C.F."/>
            <person name="Harrison R.J."/>
        </authorList>
    </citation>
    <scope>NUCLEOTIDE SEQUENCE [LARGE SCALE GENOMIC DNA]</scope>
    <source>
        <strain evidence="3 5">SCRP249</strain>
        <strain evidence="4 6">SCRP333</strain>
    </source>
</reference>
<keyword evidence="6" id="KW-1185">Reference proteome</keyword>
<evidence type="ECO:0000259" key="2">
    <source>
        <dbReference type="Pfam" id="PF14681"/>
    </source>
</evidence>
<feature type="region of interest" description="Disordered" evidence="1">
    <location>
        <begin position="118"/>
        <end position="142"/>
    </location>
</feature>
<evidence type="ECO:0000256" key="1">
    <source>
        <dbReference type="SAM" id="MobiDB-lite"/>
    </source>
</evidence>
<proteinExistence type="predicted"/>
<evidence type="ECO:0000313" key="5">
    <source>
        <dbReference type="Proteomes" id="UP000429607"/>
    </source>
</evidence>
<dbReference type="SUPFAM" id="SSF53271">
    <property type="entry name" value="PRTase-like"/>
    <property type="match status" value="1"/>
</dbReference>
<evidence type="ECO:0000313" key="3">
    <source>
        <dbReference type="EMBL" id="KAE8984060.1"/>
    </source>
</evidence>
<comment type="caution">
    <text evidence="4">The sequence shown here is derived from an EMBL/GenBank/DDBJ whole genome shotgun (WGS) entry which is preliminary data.</text>
</comment>
<feature type="compositionally biased region" description="Basic and acidic residues" evidence="1">
    <location>
        <begin position="7"/>
        <end position="18"/>
    </location>
</feature>
<dbReference type="EMBL" id="QXFT01002317">
    <property type="protein sequence ID" value="KAE9300189.1"/>
    <property type="molecule type" value="Genomic_DNA"/>
</dbReference>
<name>A0A6A4D0Q3_9STRA</name>
<gene>
    <name evidence="3" type="ORF">PR001_g23280</name>
    <name evidence="4" type="ORF">PR003_g22808</name>
</gene>
<feature type="region of interest" description="Disordered" evidence="1">
    <location>
        <begin position="1"/>
        <end position="73"/>
    </location>
</feature>
<dbReference type="Gene3D" id="3.40.50.2020">
    <property type="match status" value="1"/>
</dbReference>
<protein>
    <recommendedName>
        <fullName evidence="2">Phosphoribosyltransferase domain-containing protein</fullName>
    </recommendedName>
</protein>